<dbReference type="CDD" id="cd09917">
    <property type="entry name" value="F-box_SF"/>
    <property type="match status" value="1"/>
</dbReference>
<name>A0A0Q3IZJ1_BRADI</name>
<evidence type="ECO:0000313" key="3">
    <source>
        <dbReference type="EMBL" id="KQJ91520.1"/>
    </source>
</evidence>
<evidence type="ECO:0000313" key="5">
    <source>
        <dbReference type="Proteomes" id="UP000008810"/>
    </source>
</evidence>
<feature type="domain" description="KIB1-4 beta-propeller" evidence="1">
    <location>
        <begin position="112"/>
        <end position="387"/>
    </location>
</feature>
<dbReference type="Pfam" id="PF03478">
    <property type="entry name" value="Beta-prop_KIB1-4"/>
    <property type="match status" value="1"/>
</dbReference>
<accession>A0A0Q3IZJ1</accession>
<dbReference type="Proteomes" id="UP000008810">
    <property type="component" value="Chromosome 4"/>
</dbReference>
<dbReference type="Gramene" id="KQJ91520">
    <property type="protein sequence ID" value="KQJ91520"/>
    <property type="gene ID" value="BRADI_4g38176v3"/>
</dbReference>
<organism evidence="3">
    <name type="scientific">Brachypodium distachyon</name>
    <name type="common">Purple false brome</name>
    <name type="synonym">Trachynia distachya</name>
    <dbReference type="NCBI Taxonomy" id="15368"/>
    <lineage>
        <taxon>Eukaryota</taxon>
        <taxon>Viridiplantae</taxon>
        <taxon>Streptophyta</taxon>
        <taxon>Embryophyta</taxon>
        <taxon>Tracheophyta</taxon>
        <taxon>Spermatophyta</taxon>
        <taxon>Magnoliopsida</taxon>
        <taxon>Liliopsida</taxon>
        <taxon>Poales</taxon>
        <taxon>Poaceae</taxon>
        <taxon>BOP clade</taxon>
        <taxon>Pooideae</taxon>
        <taxon>Stipodae</taxon>
        <taxon>Brachypodieae</taxon>
        <taxon>Brachypodium</taxon>
    </lineage>
</organism>
<dbReference type="EMBL" id="CM000883">
    <property type="protein sequence ID" value="KQJ91520.1"/>
    <property type="molecule type" value="Genomic_DNA"/>
</dbReference>
<dbReference type="Pfam" id="PF12937">
    <property type="entry name" value="F-box-like"/>
    <property type="match status" value="1"/>
</dbReference>
<dbReference type="InterPro" id="IPR005174">
    <property type="entry name" value="KIB1-4_b-propeller"/>
</dbReference>
<dbReference type="PANTHER" id="PTHR33110">
    <property type="entry name" value="F-BOX/KELCH-REPEAT PROTEIN-RELATED"/>
    <property type="match status" value="1"/>
</dbReference>
<dbReference type="SUPFAM" id="SSF81383">
    <property type="entry name" value="F-box domain"/>
    <property type="match status" value="1"/>
</dbReference>
<reference evidence="3" key="2">
    <citation type="submission" date="2017-06" db="EMBL/GenBank/DDBJ databases">
        <title>WGS assembly of Brachypodium distachyon.</title>
        <authorList>
            <consortium name="The International Brachypodium Initiative"/>
            <person name="Lucas S."/>
            <person name="Harmon-Smith M."/>
            <person name="Lail K."/>
            <person name="Tice H."/>
            <person name="Grimwood J."/>
            <person name="Bruce D."/>
            <person name="Barry K."/>
            <person name="Shu S."/>
            <person name="Lindquist E."/>
            <person name="Wang M."/>
            <person name="Pitluck S."/>
            <person name="Vogel J.P."/>
            <person name="Garvin D.F."/>
            <person name="Mockler T.C."/>
            <person name="Schmutz J."/>
            <person name="Rokhsar D."/>
            <person name="Bevan M.W."/>
        </authorList>
    </citation>
    <scope>NUCLEOTIDE SEQUENCE</scope>
    <source>
        <strain evidence="3">Bd21</strain>
    </source>
</reference>
<evidence type="ECO:0000313" key="4">
    <source>
        <dbReference type="EnsemblPlants" id="KQJ91520"/>
    </source>
</evidence>
<feature type="domain" description="F-box" evidence="2">
    <location>
        <begin position="15"/>
        <end position="50"/>
    </location>
</feature>
<dbReference type="PANTHER" id="PTHR33110:SF56">
    <property type="entry name" value="DUF295 DOMAIN-CONTAINING PROTEIN"/>
    <property type="match status" value="1"/>
</dbReference>
<evidence type="ECO:0000259" key="1">
    <source>
        <dbReference type="Pfam" id="PF03478"/>
    </source>
</evidence>
<dbReference type="Gene3D" id="1.20.1280.50">
    <property type="match status" value="1"/>
</dbReference>
<dbReference type="EnsemblPlants" id="KQJ91520">
    <property type="protein sequence ID" value="KQJ91520"/>
    <property type="gene ID" value="BRADI_4g38176v3"/>
</dbReference>
<keyword evidence="5" id="KW-1185">Reference proteome</keyword>
<dbReference type="OrthoDB" id="694843at2759"/>
<dbReference type="InterPro" id="IPR001810">
    <property type="entry name" value="F-box_dom"/>
</dbReference>
<dbReference type="InParanoid" id="A0A0Q3IZJ1"/>
<reference evidence="3 4" key="1">
    <citation type="journal article" date="2010" name="Nature">
        <title>Genome sequencing and analysis of the model grass Brachypodium distachyon.</title>
        <authorList>
            <consortium name="International Brachypodium Initiative"/>
        </authorList>
    </citation>
    <scope>NUCLEOTIDE SEQUENCE [LARGE SCALE GENOMIC DNA]</scope>
    <source>
        <strain evidence="3 4">Bd21</strain>
    </source>
</reference>
<proteinExistence type="predicted"/>
<gene>
    <name evidence="3" type="ORF">BRADI_4g38176v3</name>
</gene>
<evidence type="ECO:0008006" key="6">
    <source>
        <dbReference type="Google" id="ProtNLM"/>
    </source>
</evidence>
<dbReference type="InterPro" id="IPR036047">
    <property type="entry name" value="F-box-like_dom_sf"/>
</dbReference>
<reference evidence="4" key="3">
    <citation type="submission" date="2018-08" db="UniProtKB">
        <authorList>
            <consortium name="EnsemblPlants"/>
        </authorList>
    </citation>
    <scope>IDENTIFICATION</scope>
    <source>
        <strain evidence="4">cv. Bd21</strain>
    </source>
</reference>
<evidence type="ECO:0000259" key="2">
    <source>
        <dbReference type="Pfam" id="PF12937"/>
    </source>
</evidence>
<sequence length="450" mass="48755">MTTAARQRLAPNVPWANLPPELLSDVTSHLHDAADFVRFHAVCKPWRHSAAPAPSNSKATSPSFMPWLLAPCNGQILHSVVPFSGRRAGSSNDIVVRAVQPLAAARARDNISNCVAASAHATAAWLFTPSPEPRLDHLFTGAVISLPRLPVPDDGRGVTMITEVMGNPHVIVYGDGTVFLHCLCLETDLLHWKHADAATPVFMAAVLRPGDAAWTVVKNWLDARPHGRVVAAYHDGRVLACARWLCSWRLWCLPVPVQGQGGDNGGGGGGEGAMLVPPWDARKQRECDREDSYLLESRGELMWASVLAERGWRSRYAAGDTTLPASALHVTVHALEGPDGWGRMGSAARDGRSLGDRVLFLGYPASFALAAAPLGVPGGCAYFVFKSGVYRYGFDDGEAKLVRRLGPGWGTDGDGTCVWLRPQPRIAPIEEIRERLARVLKEEQLNSDRT</sequence>
<protein>
    <recommendedName>
        <fullName evidence="6">DUF295 domain-containing protein</fullName>
    </recommendedName>
</protein>
<dbReference type="AlphaFoldDB" id="A0A0Q3IZJ1"/>